<name>A0A9P7FH01_9AGAM</name>
<dbReference type="Gene3D" id="3.80.10.10">
    <property type="entry name" value="Ribonuclease Inhibitor"/>
    <property type="match status" value="1"/>
</dbReference>
<dbReference type="OrthoDB" id="3357519at2759"/>
<proteinExistence type="predicted"/>
<comment type="caution">
    <text evidence="2">The sequence shown here is derived from an EMBL/GenBank/DDBJ whole genome shotgun (WGS) entry which is preliminary data.</text>
</comment>
<evidence type="ECO:0000256" key="1">
    <source>
        <dbReference type="SAM" id="MobiDB-lite"/>
    </source>
</evidence>
<gene>
    <name evidence="2" type="ORF">F5147DRAFT_757801</name>
</gene>
<sequence length="342" mass="39073">MQTSNSNVDSPPISASIGELQQPSNTSSGGSSSRIPRLPTEILSEIFLHSLSDDLPFFPTQRLAPLIFTRICRQWREVALGLPWLWTQPRLIVDDGFRKRASAYDLWLKRSRGCPLSLKLECYTDLSEARSLLQPYIQQISSLELNFWICRGPFMMEDFHGLEELIIRKYGYDSKRAIERSISKLPVNLRKMDISDLWVSCKQLDLVADSGWAHLTHLEVRVDGLDTFPRILRLCPNLSSLAILGIFHPIRNQEPVTHTNLQCLYICGNLYPNSGRELRLFKVLTLPNLRVLQAARMGNWPQKEFQAFLTRSKCSLEDLVLCGVSLTDQQREEYAALVLALK</sequence>
<dbReference type="Proteomes" id="UP000823399">
    <property type="component" value="Unassembled WGS sequence"/>
</dbReference>
<dbReference type="SUPFAM" id="SSF52047">
    <property type="entry name" value="RNI-like"/>
    <property type="match status" value="1"/>
</dbReference>
<feature type="region of interest" description="Disordered" evidence="1">
    <location>
        <begin position="1"/>
        <end position="35"/>
    </location>
</feature>
<reference evidence="2" key="1">
    <citation type="journal article" date="2020" name="New Phytol.">
        <title>Comparative genomics reveals dynamic genome evolution in host specialist ectomycorrhizal fungi.</title>
        <authorList>
            <person name="Lofgren L.A."/>
            <person name="Nguyen N.H."/>
            <person name="Vilgalys R."/>
            <person name="Ruytinx J."/>
            <person name="Liao H.L."/>
            <person name="Branco S."/>
            <person name="Kuo A."/>
            <person name="LaButti K."/>
            <person name="Lipzen A."/>
            <person name="Andreopoulos W."/>
            <person name="Pangilinan J."/>
            <person name="Riley R."/>
            <person name="Hundley H."/>
            <person name="Na H."/>
            <person name="Barry K."/>
            <person name="Grigoriev I.V."/>
            <person name="Stajich J.E."/>
            <person name="Kennedy P.G."/>
        </authorList>
    </citation>
    <scope>NUCLEOTIDE SEQUENCE</scope>
    <source>
        <strain evidence="2">FC423</strain>
    </source>
</reference>
<evidence type="ECO:0000313" key="3">
    <source>
        <dbReference type="Proteomes" id="UP000823399"/>
    </source>
</evidence>
<keyword evidence="3" id="KW-1185">Reference proteome</keyword>
<accession>A0A9P7FH01</accession>
<dbReference type="InterPro" id="IPR032675">
    <property type="entry name" value="LRR_dom_sf"/>
</dbReference>
<dbReference type="RefSeq" id="XP_041298716.1">
    <property type="nucleotide sequence ID" value="XM_041440385.1"/>
</dbReference>
<organism evidence="2 3">
    <name type="scientific">Suillus discolor</name>
    <dbReference type="NCBI Taxonomy" id="1912936"/>
    <lineage>
        <taxon>Eukaryota</taxon>
        <taxon>Fungi</taxon>
        <taxon>Dikarya</taxon>
        <taxon>Basidiomycota</taxon>
        <taxon>Agaricomycotina</taxon>
        <taxon>Agaricomycetes</taxon>
        <taxon>Agaricomycetidae</taxon>
        <taxon>Boletales</taxon>
        <taxon>Suillineae</taxon>
        <taxon>Suillaceae</taxon>
        <taxon>Suillus</taxon>
    </lineage>
</organism>
<dbReference type="AlphaFoldDB" id="A0A9P7FH01"/>
<evidence type="ECO:0000313" key="2">
    <source>
        <dbReference type="EMBL" id="KAG2118199.1"/>
    </source>
</evidence>
<protein>
    <recommendedName>
        <fullName evidence="4">F-box domain-containing protein</fullName>
    </recommendedName>
</protein>
<dbReference type="PANTHER" id="PTHR38926:SF5">
    <property type="entry name" value="F-BOX AND LEUCINE-RICH REPEAT PROTEIN 6"/>
    <property type="match status" value="1"/>
</dbReference>
<dbReference type="EMBL" id="JABBWM010000004">
    <property type="protein sequence ID" value="KAG2118199.1"/>
    <property type="molecule type" value="Genomic_DNA"/>
</dbReference>
<dbReference type="PANTHER" id="PTHR38926">
    <property type="entry name" value="F-BOX DOMAIN CONTAINING PROTEIN, EXPRESSED"/>
    <property type="match status" value="1"/>
</dbReference>
<dbReference type="GeneID" id="64702644"/>
<evidence type="ECO:0008006" key="4">
    <source>
        <dbReference type="Google" id="ProtNLM"/>
    </source>
</evidence>